<comment type="caution">
    <text evidence="1">The sequence shown here is derived from an EMBL/GenBank/DDBJ whole genome shotgun (WGS) entry which is preliminary data.</text>
</comment>
<dbReference type="RefSeq" id="WP_132247453.1">
    <property type="nucleotide sequence ID" value="NZ_SLWV01000031.1"/>
</dbReference>
<organism evidence="1 2">
    <name type="scientific">Marinisporobacter balticus</name>
    <dbReference type="NCBI Taxonomy" id="2018667"/>
    <lineage>
        <taxon>Bacteria</taxon>
        <taxon>Bacillati</taxon>
        <taxon>Bacillota</taxon>
        <taxon>Clostridia</taxon>
        <taxon>Peptostreptococcales</taxon>
        <taxon>Thermotaleaceae</taxon>
        <taxon>Marinisporobacter</taxon>
    </lineage>
</organism>
<sequence>MANRFDKVKGQDSSKAAGEILGAGKGPIINLEALKTTKPEMMRVSYYISTDHNKHVKEMAEKAQMKENVFVRFMIDKFYEMTK</sequence>
<reference evidence="1 2" key="1">
    <citation type="submission" date="2019-03" db="EMBL/GenBank/DDBJ databases">
        <title>Genomic Encyclopedia of Type Strains, Phase IV (KMG-IV): sequencing the most valuable type-strain genomes for metagenomic binning, comparative biology and taxonomic classification.</title>
        <authorList>
            <person name="Goeker M."/>
        </authorList>
    </citation>
    <scope>NUCLEOTIDE SEQUENCE [LARGE SCALE GENOMIC DNA]</scope>
    <source>
        <strain evidence="1 2">DSM 102940</strain>
    </source>
</reference>
<dbReference type="AlphaFoldDB" id="A0A4R2KHJ9"/>
<proteinExistence type="predicted"/>
<dbReference type="EMBL" id="SLWV01000031">
    <property type="protein sequence ID" value="TCO69478.1"/>
    <property type="molecule type" value="Genomic_DNA"/>
</dbReference>
<dbReference type="OrthoDB" id="9837645at2"/>
<evidence type="ECO:0000313" key="1">
    <source>
        <dbReference type="EMBL" id="TCO69478.1"/>
    </source>
</evidence>
<gene>
    <name evidence="1" type="ORF">EV214_1312</name>
</gene>
<dbReference type="Proteomes" id="UP000294919">
    <property type="component" value="Unassembled WGS sequence"/>
</dbReference>
<name>A0A4R2KHJ9_9FIRM</name>
<protein>
    <submittedName>
        <fullName evidence="1">Uncharacterized protein</fullName>
    </submittedName>
</protein>
<keyword evidence="2" id="KW-1185">Reference proteome</keyword>
<evidence type="ECO:0000313" key="2">
    <source>
        <dbReference type="Proteomes" id="UP000294919"/>
    </source>
</evidence>
<accession>A0A4R2KHJ9</accession>